<organism evidence="1 2">
    <name type="scientific">Burkholderia aenigmatica</name>
    <dbReference type="NCBI Taxonomy" id="2015348"/>
    <lineage>
        <taxon>Bacteria</taxon>
        <taxon>Pseudomonadati</taxon>
        <taxon>Pseudomonadota</taxon>
        <taxon>Betaproteobacteria</taxon>
        <taxon>Burkholderiales</taxon>
        <taxon>Burkholderiaceae</taxon>
        <taxon>Burkholderia</taxon>
        <taxon>Burkholderia cepacia complex</taxon>
    </lineage>
</organism>
<gene>
    <name evidence="1" type="ORF">CFB84_07110</name>
</gene>
<reference evidence="2" key="1">
    <citation type="submission" date="2017-06" db="EMBL/GenBank/DDBJ databases">
        <authorList>
            <person name="LiPuma J."/>
            <person name="Spilker T."/>
        </authorList>
    </citation>
    <scope>NUCLEOTIDE SEQUENCE [LARGE SCALE GENOMIC DNA]</scope>
    <source>
        <strain evidence="2">AU17325</strain>
    </source>
</reference>
<dbReference type="Proteomes" id="UP000214600">
    <property type="component" value="Unassembled WGS sequence"/>
</dbReference>
<accession>A0A228J1N1</accession>
<dbReference type="Gene3D" id="1.10.4080.10">
    <property type="entry name" value="ADP-ribosylation/Crystallin J1"/>
    <property type="match status" value="1"/>
</dbReference>
<comment type="caution">
    <text evidence="1">The sequence shown here is derived from an EMBL/GenBank/DDBJ whole genome shotgun (WGS) entry which is preliminary data.</text>
</comment>
<dbReference type="Pfam" id="PF03747">
    <property type="entry name" value="ADP_ribosyl_GH"/>
    <property type="match status" value="1"/>
</dbReference>
<reference evidence="1 2" key="2">
    <citation type="submission" date="2017-08" db="EMBL/GenBank/DDBJ databases">
        <title>WGS of novel Burkholderia cepaca complex species.</title>
        <authorList>
            <person name="Lipuma J."/>
            <person name="Spilker T."/>
        </authorList>
    </citation>
    <scope>NUCLEOTIDE SEQUENCE [LARGE SCALE GENOMIC DNA]</scope>
    <source>
        <strain evidence="1 2">AU17325</strain>
    </source>
</reference>
<evidence type="ECO:0000313" key="1">
    <source>
        <dbReference type="EMBL" id="OXI48676.1"/>
    </source>
</evidence>
<dbReference type="OrthoDB" id="9798107at2"/>
<dbReference type="InterPro" id="IPR005502">
    <property type="entry name" value="Ribosyl_crysJ1"/>
</dbReference>
<name>A0A228J1N1_9BURK</name>
<dbReference type="InterPro" id="IPR036705">
    <property type="entry name" value="Ribosyl_crysJ1_sf"/>
</dbReference>
<dbReference type="EMBL" id="NKFA01000003">
    <property type="protein sequence ID" value="OXI48676.1"/>
    <property type="molecule type" value="Genomic_DNA"/>
</dbReference>
<proteinExistence type="predicted"/>
<dbReference type="RefSeq" id="WP_089450256.1">
    <property type="nucleotide sequence ID" value="NZ_JAUJSI010000060.1"/>
</dbReference>
<dbReference type="SUPFAM" id="SSF101478">
    <property type="entry name" value="ADP-ribosylglycohydrolase"/>
    <property type="match status" value="1"/>
</dbReference>
<protein>
    <submittedName>
        <fullName evidence="1">Uncharacterized protein</fullName>
    </submittedName>
</protein>
<dbReference type="AlphaFoldDB" id="A0A228J1N1"/>
<sequence length="79" mass="8468">MLDTIWSARKATEQDSFEDVARTAIPFVQDAKTTAVVACGLAGIKFGIDGIPARGPQQLRGFEIAESLINNMAQNTTQA</sequence>
<evidence type="ECO:0000313" key="2">
    <source>
        <dbReference type="Proteomes" id="UP000214600"/>
    </source>
</evidence>